<dbReference type="Proteomes" id="UP000821865">
    <property type="component" value="Chromosome 2"/>
</dbReference>
<comment type="caution">
    <text evidence="1">The sequence shown here is derived from an EMBL/GenBank/DDBJ whole genome shotgun (WGS) entry which is preliminary data.</text>
</comment>
<gene>
    <name evidence="1" type="ORF">HPB49_017848</name>
</gene>
<proteinExistence type="predicted"/>
<protein>
    <submittedName>
        <fullName evidence="1">Uncharacterized protein</fullName>
    </submittedName>
</protein>
<dbReference type="EMBL" id="CM023471">
    <property type="protein sequence ID" value="KAH7966573.1"/>
    <property type="molecule type" value="Genomic_DNA"/>
</dbReference>
<evidence type="ECO:0000313" key="2">
    <source>
        <dbReference type="Proteomes" id="UP000821865"/>
    </source>
</evidence>
<name>A0ACB8DF11_DERSI</name>
<reference evidence="1" key="1">
    <citation type="submission" date="2020-05" db="EMBL/GenBank/DDBJ databases">
        <title>Large-scale comparative analyses of tick genomes elucidate their genetic diversity and vector capacities.</title>
        <authorList>
            <person name="Jia N."/>
            <person name="Wang J."/>
            <person name="Shi W."/>
            <person name="Du L."/>
            <person name="Sun Y."/>
            <person name="Zhan W."/>
            <person name="Jiang J."/>
            <person name="Wang Q."/>
            <person name="Zhang B."/>
            <person name="Ji P."/>
            <person name="Sakyi L.B."/>
            <person name="Cui X."/>
            <person name="Yuan T."/>
            <person name="Jiang B."/>
            <person name="Yang W."/>
            <person name="Lam T.T.-Y."/>
            <person name="Chang Q."/>
            <person name="Ding S."/>
            <person name="Wang X."/>
            <person name="Zhu J."/>
            <person name="Ruan X."/>
            <person name="Zhao L."/>
            <person name="Wei J."/>
            <person name="Que T."/>
            <person name="Du C."/>
            <person name="Cheng J."/>
            <person name="Dai P."/>
            <person name="Han X."/>
            <person name="Huang E."/>
            <person name="Gao Y."/>
            <person name="Liu J."/>
            <person name="Shao H."/>
            <person name="Ye R."/>
            <person name="Li L."/>
            <person name="Wei W."/>
            <person name="Wang X."/>
            <person name="Wang C."/>
            <person name="Yang T."/>
            <person name="Huo Q."/>
            <person name="Li W."/>
            <person name="Guo W."/>
            <person name="Chen H."/>
            <person name="Zhou L."/>
            <person name="Ni X."/>
            <person name="Tian J."/>
            <person name="Zhou Y."/>
            <person name="Sheng Y."/>
            <person name="Liu T."/>
            <person name="Pan Y."/>
            <person name="Xia L."/>
            <person name="Li J."/>
            <person name="Zhao F."/>
            <person name="Cao W."/>
        </authorList>
    </citation>
    <scope>NUCLEOTIDE SEQUENCE</scope>
    <source>
        <strain evidence="1">Dsil-2018</strain>
    </source>
</reference>
<evidence type="ECO:0000313" key="1">
    <source>
        <dbReference type="EMBL" id="KAH7966573.1"/>
    </source>
</evidence>
<organism evidence="1 2">
    <name type="scientific">Dermacentor silvarum</name>
    <name type="common">Tick</name>
    <dbReference type="NCBI Taxonomy" id="543639"/>
    <lineage>
        <taxon>Eukaryota</taxon>
        <taxon>Metazoa</taxon>
        <taxon>Ecdysozoa</taxon>
        <taxon>Arthropoda</taxon>
        <taxon>Chelicerata</taxon>
        <taxon>Arachnida</taxon>
        <taxon>Acari</taxon>
        <taxon>Parasitiformes</taxon>
        <taxon>Ixodida</taxon>
        <taxon>Ixodoidea</taxon>
        <taxon>Ixodidae</taxon>
        <taxon>Rhipicephalinae</taxon>
        <taxon>Dermacentor</taxon>
    </lineage>
</organism>
<accession>A0ACB8DF11</accession>
<sequence length="418" mass="46184">MGPKKSYSGDQVMCNSSFCLNEADHLSAIFHRNLDPCEDFYAFACQGWLVTSSDQEKYEDVDDALSGTIEELAKGLLEASASGDDLRETLALFGLDITKVDAPSAEDVLVAASNVLLGLGIAPLFSIVLQPNPEVKGTTMLALDEADVLLGRDEASESENVNKLTSLACKFIETLSAVAGEGSNSTDACAYVAHVAVEMAKMISRVAKSKGKWRNDTMLAVKNPAQIDVVKSLLSSKAESLFHYLGLHVTVYVSPFLEDGQSFMEASYFLLSGRTRSPPKWRLCVRLVDRILPSLLIVSFEQYMNRSDTFSELMAYIMAEELRSAFIDEFSHLQRLDNWTKYIISEQIETEVPAMNQSLQYFLKLSALVASKWADPNWNFVPNARVNVPLKNSYEFASAFGCAQGTPMNPSNKCSFWD</sequence>
<keyword evidence="2" id="KW-1185">Reference proteome</keyword>